<dbReference type="CDD" id="cd04301">
    <property type="entry name" value="NAT_SF"/>
    <property type="match status" value="1"/>
</dbReference>
<dbReference type="SUPFAM" id="SSF55729">
    <property type="entry name" value="Acyl-CoA N-acyltransferases (Nat)"/>
    <property type="match status" value="1"/>
</dbReference>
<dbReference type="EMBL" id="JADBEM010000001">
    <property type="protein sequence ID" value="MBE1609199.1"/>
    <property type="molecule type" value="Genomic_DNA"/>
</dbReference>
<accession>A0A927RBW0</accession>
<dbReference type="GO" id="GO:0016747">
    <property type="term" value="F:acyltransferase activity, transferring groups other than amino-acyl groups"/>
    <property type="evidence" value="ECO:0007669"/>
    <property type="project" value="InterPro"/>
</dbReference>
<keyword evidence="2" id="KW-0012">Acyltransferase</keyword>
<dbReference type="InterPro" id="IPR050832">
    <property type="entry name" value="Bact_Acetyltransf"/>
</dbReference>
<dbReference type="InterPro" id="IPR000182">
    <property type="entry name" value="GNAT_dom"/>
</dbReference>
<dbReference type="GO" id="GO:0005840">
    <property type="term" value="C:ribosome"/>
    <property type="evidence" value="ECO:0007669"/>
    <property type="project" value="UniProtKB-KW"/>
</dbReference>
<evidence type="ECO:0000259" key="3">
    <source>
        <dbReference type="PROSITE" id="PS51186"/>
    </source>
</evidence>
<dbReference type="Pfam" id="PF00583">
    <property type="entry name" value="Acetyltransf_1"/>
    <property type="match status" value="1"/>
</dbReference>
<keyword evidence="4" id="KW-0687">Ribonucleoprotein</keyword>
<dbReference type="AlphaFoldDB" id="A0A927RBW0"/>
<dbReference type="Proteomes" id="UP000638648">
    <property type="component" value="Unassembled WGS sequence"/>
</dbReference>
<evidence type="ECO:0000313" key="5">
    <source>
        <dbReference type="Proteomes" id="UP000638648"/>
    </source>
</evidence>
<dbReference type="InterPro" id="IPR016181">
    <property type="entry name" value="Acyl_CoA_acyltransferase"/>
</dbReference>
<keyword evidence="4" id="KW-0689">Ribosomal protein</keyword>
<dbReference type="PANTHER" id="PTHR43877:SF1">
    <property type="entry name" value="ACETYLTRANSFERASE"/>
    <property type="match status" value="1"/>
</dbReference>
<dbReference type="PANTHER" id="PTHR43877">
    <property type="entry name" value="AMINOALKYLPHOSPHONATE N-ACETYLTRANSFERASE-RELATED-RELATED"/>
    <property type="match status" value="1"/>
</dbReference>
<keyword evidence="5" id="KW-1185">Reference proteome</keyword>
<evidence type="ECO:0000256" key="2">
    <source>
        <dbReference type="ARBA" id="ARBA00023315"/>
    </source>
</evidence>
<evidence type="ECO:0000256" key="1">
    <source>
        <dbReference type="ARBA" id="ARBA00022679"/>
    </source>
</evidence>
<comment type="caution">
    <text evidence="4">The sequence shown here is derived from an EMBL/GenBank/DDBJ whole genome shotgun (WGS) entry which is preliminary data.</text>
</comment>
<proteinExistence type="predicted"/>
<evidence type="ECO:0000313" key="4">
    <source>
        <dbReference type="EMBL" id="MBE1609199.1"/>
    </source>
</evidence>
<feature type="domain" description="N-acetyltransferase" evidence="3">
    <location>
        <begin position="8"/>
        <end position="140"/>
    </location>
</feature>
<protein>
    <submittedName>
        <fullName evidence="4">Ribosomal protein S18 acetylase RimI-like enzyme</fullName>
    </submittedName>
</protein>
<dbReference type="Gene3D" id="3.40.630.30">
    <property type="match status" value="1"/>
</dbReference>
<keyword evidence="1" id="KW-0808">Transferase</keyword>
<name>A0A927RBW0_9ACTN</name>
<organism evidence="4 5">
    <name type="scientific">Actinopolymorpha pittospori</name>
    <dbReference type="NCBI Taxonomy" id="648752"/>
    <lineage>
        <taxon>Bacteria</taxon>
        <taxon>Bacillati</taxon>
        <taxon>Actinomycetota</taxon>
        <taxon>Actinomycetes</taxon>
        <taxon>Propionibacteriales</taxon>
        <taxon>Actinopolymorphaceae</taxon>
        <taxon>Actinopolymorpha</taxon>
    </lineage>
</organism>
<dbReference type="PROSITE" id="PS51186">
    <property type="entry name" value="GNAT"/>
    <property type="match status" value="1"/>
</dbReference>
<reference evidence="4" key="1">
    <citation type="submission" date="2020-10" db="EMBL/GenBank/DDBJ databases">
        <title>Sequencing the genomes of 1000 actinobacteria strains.</title>
        <authorList>
            <person name="Klenk H.-P."/>
        </authorList>
    </citation>
    <scope>NUCLEOTIDE SEQUENCE</scope>
    <source>
        <strain evidence="4">DSM 45354</strain>
    </source>
</reference>
<gene>
    <name evidence="4" type="ORF">HEB94_006047</name>
</gene>
<sequence>MEFLSRTVAYSVASMEHSAQEKAEWLAGFREDTREQMLGLVEDSLTYVVEADGERVGRLRVVRTADRVFVAGIQIRSAHQGKGIGTAVLTGLLKEARDKGVPAELHVSKDDPAAERLYTRLGFRRCGEQGDDYLMTTTSR</sequence>